<dbReference type="SUPFAM" id="SSF48264">
    <property type="entry name" value="Cytochrome P450"/>
    <property type="match status" value="1"/>
</dbReference>
<dbReference type="GO" id="GO:0005506">
    <property type="term" value="F:iron ion binding"/>
    <property type="evidence" value="ECO:0007669"/>
    <property type="project" value="InterPro"/>
</dbReference>
<dbReference type="Gene3D" id="1.10.630.10">
    <property type="entry name" value="Cytochrome P450"/>
    <property type="match status" value="1"/>
</dbReference>
<feature type="binding site" description="axial binding residue" evidence="6">
    <location>
        <position position="365"/>
    </location>
    <ligand>
        <name>heme</name>
        <dbReference type="ChEBI" id="CHEBI:30413"/>
    </ligand>
    <ligandPart>
        <name>Fe</name>
        <dbReference type="ChEBI" id="CHEBI:18248"/>
    </ligandPart>
</feature>
<dbReference type="InterPro" id="IPR050705">
    <property type="entry name" value="Cytochrome_P450_3A"/>
</dbReference>
<keyword evidence="8" id="KW-1185">Reference proteome</keyword>
<dbReference type="InterPro" id="IPR001128">
    <property type="entry name" value="Cyt_P450"/>
</dbReference>
<dbReference type="Proteomes" id="UP000623269">
    <property type="component" value="Unassembled WGS sequence"/>
</dbReference>
<protein>
    <submittedName>
        <fullName evidence="7">Cytochrome P450</fullName>
    </submittedName>
</protein>
<sequence>MIPKRTIPKDRCIDNTCKLLMEGYLFIPNRCRRYKTDLFQTRLMGQKVICLSGEDAAEIFYNNHLFTRKGAIPKRIQKTLFGKKAIQTMDGPDHKHRKSMFLSMMTPNRMDRLVKITEKQWLKSAKQWERKDRIILFNEAGKILCRSACQWAGVPIRKSEVTQRAKDFSAMIDAFGAVGPRHWKGRCARNRCEKWMKQIIKDTRCEKIYVPEGTALHDIAFYRDAKGKLLRPKIAGIEIINVLRPITAIATYITFGAVAMHTNPECEKKIQYDEDNYTHMFAQEVRRYYPFGPFLGARVRNDFLYNHQLFRKGTLVFLDLYGTDHDARIWYQPNHFWPERFKYRKGSPYDFIPQGGGNYDTGHRCPGEWITTMLIKVSMSFLANHLKYKVPLQDLGYSLRRMPTLPKSKFIMQKIKLV</sequence>
<dbReference type="GO" id="GO:0016705">
    <property type="term" value="F:oxidoreductase activity, acting on paired donors, with incorporation or reduction of molecular oxygen"/>
    <property type="evidence" value="ECO:0007669"/>
    <property type="project" value="InterPro"/>
</dbReference>
<keyword evidence="5 6" id="KW-0408">Iron</keyword>
<evidence type="ECO:0000256" key="5">
    <source>
        <dbReference type="ARBA" id="ARBA00023004"/>
    </source>
</evidence>
<keyword evidence="4" id="KW-0560">Oxidoreductase</keyword>
<dbReference type="EMBL" id="JAEAGR010000003">
    <property type="protein sequence ID" value="MBH1940167.1"/>
    <property type="molecule type" value="Genomic_DNA"/>
</dbReference>
<dbReference type="InterPro" id="IPR002401">
    <property type="entry name" value="Cyt_P450_E_grp-I"/>
</dbReference>
<evidence type="ECO:0000256" key="2">
    <source>
        <dbReference type="ARBA" id="ARBA00022617"/>
    </source>
</evidence>
<evidence type="ECO:0000256" key="1">
    <source>
        <dbReference type="ARBA" id="ARBA00010617"/>
    </source>
</evidence>
<dbReference type="GO" id="GO:0020037">
    <property type="term" value="F:heme binding"/>
    <property type="evidence" value="ECO:0007669"/>
    <property type="project" value="InterPro"/>
</dbReference>
<dbReference type="PRINTS" id="PR00463">
    <property type="entry name" value="EP450I"/>
</dbReference>
<proteinExistence type="inferred from homology"/>
<dbReference type="RefSeq" id="WP_197660385.1">
    <property type="nucleotide sequence ID" value="NZ_JAEAGR010000003.1"/>
</dbReference>
<dbReference type="GO" id="GO:0004497">
    <property type="term" value="F:monooxygenase activity"/>
    <property type="evidence" value="ECO:0007669"/>
    <property type="project" value="InterPro"/>
</dbReference>
<evidence type="ECO:0000313" key="8">
    <source>
        <dbReference type="Proteomes" id="UP000623269"/>
    </source>
</evidence>
<keyword evidence="2 6" id="KW-0349">Heme</keyword>
<organism evidence="7 8">
    <name type="scientific">Mobilitalea sibirica</name>
    <dbReference type="NCBI Taxonomy" id="1462919"/>
    <lineage>
        <taxon>Bacteria</taxon>
        <taxon>Bacillati</taxon>
        <taxon>Bacillota</taxon>
        <taxon>Clostridia</taxon>
        <taxon>Lachnospirales</taxon>
        <taxon>Lachnospiraceae</taxon>
        <taxon>Mobilitalea</taxon>
    </lineage>
</organism>
<dbReference type="InterPro" id="IPR036396">
    <property type="entry name" value="Cyt_P450_sf"/>
</dbReference>
<name>A0A8J7KWA3_9FIRM</name>
<reference evidence="7" key="1">
    <citation type="submission" date="2020-12" db="EMBL/GenBank/DDBJ databases">
        <title>M. sibirica DSM 26468T genome.</title>
        <authorList>
            <person name="Thieme N."/>
            <person name="Rettenmaier R."/>
            <person name="Zverlov V."/>
            <person name="Liebl W."/>
        </authorList>
    </citation>
    <scope>NUCLEOTIDE SEQUENCE</scope>
    <source>
        <strain evidence="7">DSM 26468</strain>
    </source>
</reference>
<comment type="cofactor">
    <cofactor evidence="6">
        <name>heme</name>
        <dbReference type="ChEBI" id="CHEBI:30413"/>
    </cofactor>
</comment>
<comment type="caution">
    <text evidence="7">The sequence shown here is derived from an EMBL/GenBank/DDBJ whole genome shotgun (WGS) entry which is preliminary data.</text>
</comment>
<dbReference type="CDD" id="cd11067">
    <property type="entry name" value="CYP152"/>
    <property type="match status" value="1"/>
</dbReference>
<gene>
    <name evidence="7" type="ORF">I5677_04565</name>
</gene>
<accession>A0A8J7KWA3</accession>
<dbReference type="AlphaFoldDB" id="A0A8J7KWA3"/>
<evidence type="ECO:0000313" key="7">
    <source>
        <dbReference type="EMBL" id="MBH1940167.1"/>
    </source>
</evidence>
<keyword evidence="3 6" id="KW-0479">Metal-binding</keyword>
<evidence type="ECO:0000256" key="6">
    <source>
        <dbReference type="PIRSR" id="PIRSR602401-1"/>
    </source>
</evidence>
<dbReference type="PANTHER" id="PTHR24302:SF15">
    <property type="entry name" value="FATTY-ACID PEROXYGENASE"/>
    <property type="match status" value="1"/>
</dbReference>
<evidence type="ECO:0000256" key="4">
    <source>
        <dbReference type="ARBA" id="ARBA00023002"/>
    </source>
</evidence>
<comment type="similarity">
    <text evidence="1">Belongs to the cytochrome P450 family.</text>
</comment>
<evidence type="ECO:0000256" key="3">
    <source>
        <dbReference type="ARBA" id="ARBA00022723"/>
    </source>
</evidence>
<dbReference type="PANTHER" id="PTHR24302">
    <property type="entry name" value="CYTOCHROME P450 FAMILY 3"/>
    <property type="match status" value="1"/>
</dbReference>
<dbReference type="Pfam" id="PF00067">
    <property type="entry name" value="p450"/>
    <property type="match status" value="1"/>
</dbReference>